<feature type="compositionally biased region" description="Basic and acidic residues" evidence="1">
    <location>
        <begin position="41"/>
        <end position="56"/>
    </location>
</feature>
<feature type="region of interest" description="Disordered" evidence="1">
    <location>
        <begin position="1"/>
        <end position="74"/>
    </location>
</feature>
<accession>A0AAV7R4X6</accession>
<evidence type="ECO:0000313" key="3">
    <source>
        <dbReference type="Proteomes" id="UP001066276"/>
    </source>
</evidence>
<feature type="compositionally biased region" description="Acidic residues" evidence="1">
    <location>
        <begin position="25"/>
        <end position="35"/>
    </location>
</feature>
<proteinExistence type="predicted"/>
<sequence length="74" mass="8274">MHIGNPDIRIPVEKTHVECPGHGEEMEEEDTEAEETQSNGTRDEQSHPDQQTHEENLDGGQGSPEMWRLVAPAV</sequence>
<reference evidence="2" key="1">
    <citation type="journal article" date="2022" name="bioRxiv">
        <title>Sequencing and chromosome-scale assembly of the giantPleurodeles waltlgenome.</title>
        <authorList>
            <person name="Brown T."/>
            <person name="Elewa A."/>
            <person name="Iarovenko S."/>
            <person name="Subramanian E."/>
            <person name="Araus A.J."/>
            <person name="Petzold A."/>
            <person name="Susuki M."/>
            <person name="Suzuki K.-i.T."/>
            <person name="Hayashi T."/>
            <person name="Toyoda A."/>
            <person name="Oliveira C."/>
            <person name="Osipova E."/>
            <person name="Leigh N.D."/>
            <person name="Simon A."/>
            <person name="Yun M.H."/>
        </authorList>
    </citation>
    <scope>NUCLEOTIDE SEQUENCE</scope>
    <source>
        <strain evidence="2">20211129_DDA</strain>
        <tissue evidence="2">Liver</tissue>
    </source>
</reference>
<name>A0AAV7R4X6_PLEWA</name>
<organism evidence="2 3">
    <name type="scientific">Pleurodeles waltl</name>
    <name type="common">Iberian ribbed newt</name>
    <dbReference type="NCBI Taxonomy" id="8319"/>
    <lineage>
        <taxon>Eukaryota</taxon>
        <taxon>Metazoa</taxon>
        <taxon>Chordata</taxon>
        <taxon>Craniata</taxon>
        <taxon>Vertebrata</taxon>
        <taxon>Euteleostomi</taxon>
        <taxon>Amphibia</taxon>
        <taxon>Batrachia</taxon>
        <taxon>Caudata</taxon>
        <taxon>Salamandroidea</taxon>
        <taxon>Salamandridae</taxon>
        <taxon>Pleurodelinae</taxon>
        <taxon>Pleurodeles</taxon>
    </lineage>
</organism>
<comment type="caution">
    <text evidence="2">The sequence shown here is derived from an EMBL/GenBank/DDBJ whole genome shotgun (WGS) entry which is preliminary data.</text>
</comment>
<dbReference type="AlphaFoldDB" id="A0AAV7R4X6"/>
<gene>
    <name evidence="2" type="ORF">NDU88_000145</name>
</gene>
<keyword evidence="3" id="KW-1185">Reference proteome</keyword>
<evidence type="ECO:0000256" key="1">
    <source>
        <dbReference type="SAM" id="MobiDB-lite"/>
    </source>
</evidence>
<dbReference type="EMBL" id="JANPWB010000009">
    <property type="protein sequence ID" value="KAJ1147264.1"/>
    <property type="molecule type" value="Genomic_DNA"/>
</dbReference>
<feature type="compositionally biased region" description="Basic and acidic residues" evidence="1">
    <location>
        <begin position="10"/>
        <end position="24"/>
    </location>
</feature>
<protein>
    <submittedName>
        <fullName evidence="2">Uncharacterized protein</fullName>
    </submittedName>
</protein>
<dbReference type="Proteomes" id="UP001066276">
    <property type="component" value="Chromosome 5"/>
</dbReference>
<evidence type="ECO:0000313" key="2">
    <source>
        <dbReference type="EMBL" id="KAJ1147264.1"/>
    </source>
</evidence>